<keyword evidence="4" id="KW-0540">Nuclease</keyword>
<dbReference type="RefSeq" id="WP_345605035.1">
    <property type="nucleotide sequence ID" value="NZ_BAABJO010000007.1"/>
</dbReference>
<accession>A0ABP9NGI5</accession>
<evidence type="ECO:0000256" key="1">
    <source>
        <dbReference type="SAM" id="MobiDB-lite"/>
    </source>
</evidence>
<feature type="chain" id="PRO_5046887352" evidence="2">
    <location>
        <begin position="23"/>
        <end position="195"/>
    </location>
</feature>
<keyword evidence="4" id="KW-0255">Endonuclease</keyword>
<evidence type="ECO:0000259" key="3">
    <source>
        <dbReference type="Pfam" id="PF07510"/>
    </source>
</evidence>
<reference evidence="5" key="1">
    <citation type="journal article" date="2019" name="Int. J. Syst. Evol. Microbiol.">
        <title>The Global Catalogue of Microorganisms (GCM) 10K type strain sequencing project: providing services to taxonomists for standard genome sequencing and annotation.</title>
        <authorList>
            <consortium name="The Broad Institute Genomics Platform"/>
            <consortium name="The Broad Institute Genome Sequencing Center for Infectious Disease"/>
            <person name="Wu L."/>
            <person name="Ma J."/>
        </authorList>
    </citation>
    <scope>NUCLEOTIDE SEQUENCE [LARGE SCALE GENOMIC DNA]</scope>
    <source>
        <strain evidence="5">JCM 18302</strain>
    </source>
</reference>
<comment type="caution">
    <text evidence="4">The sequence shown here is derived from an EMBL/GenBank/DDBJ whole genome shotgun (WGS) entry which is preliminary data.</text>
</comment>
<feature type="signal peptide" evidence="2">
    <location>
        <begin position="1"/>
        <end position="22"/>
    </location>
</feature>
<dbReference type="PANTHER" id="PTHR24094">
    <property type="entry name" value="SECRETED PROTEIN"/>
    <property type="match status" value="1"/>
</dbReference>
<sequence length="195" mass="20756">MRLPVLVLAVVLLLSGCGAALGDTVAAWPAQVPPYDRDAFGDGWADADRDCQDTRQEILIRDLVDVALTADGCDVATGTLNDLYTGTTIAFQRGQGTSDDVQIDHVIPLSYAWQAGAWQWSDADREAFANDGAELRAVDGPTNNSKGDRGPSRWLPPNPAAHCTYAASWHDVASAYALVLDGPDAARIEDILSGC</sequence>
<keyword evidence="2" id="KW-0732">Signal</keyword>
<evidence type="ECO:0000313" key="4">
    <source>
        <dbReference type="EMBL" id="GAA5119034.1"/>
    </source>
</evidence>
<feature type="domain" description="GmrSD restriction endonucleases C-terminal" evidence="3">
    <location>
        <begin position="55"/>
        <end position="166"/>
    </location>
</feature>
<protein>
    <submittedName>
        <fullName evidence="4">HNH endonuclease family protein</fullName>
    </submittedName>
</protein>
<proteinExistence type="predicted"/>
<dbReference type="PROSITE" id="PS51257">
    <property type="entry name" value="PROKAR_LIPOPROTEIN"/>
    <property type="match status" value="1"/>
</dbReference>
<gene>
    <name evidence="4" type="ORF">GCM10023320_24160</name>
</gene>
<dbReference type="Proteomes" id="UP001500804">
    <property type="component" value="Unassembled WGS sequence"/>
</dbReference>
<dbReference type="InterPro" id="IPR011089">
    <property type="entry name" value="GmrSD_C"/>
</dbReference>
<evidence type="ECO:0000256" key="2">
    <source>
        <dbReference type="SAM" id="SignalP"/>
    </source>
</evidence>
<name>A0ABP9NGI5_9PSEU</name>
<keyword evidence="5" id="KW-1185">Reference proteome</keyword>
<evidence type="ECO:0000313" key="5">
    <source>
        <dbReference type="Proteomes" id="UP001500804"/>
    </source>
</evidence>
<dbReference type="GO" id="GO:0004519">
    <property type="term" value="F:endonuclease activity"/>
    <property type="evidence" value="ECO:0007669"/>
    <property type="project" value="UniProtKB-KW"/>
</dbReference>
<dbReference type="EMBL" id="BAABJO010000007">
    <property type="protein sequence ID" value="GAA5119034.1"/>
    <property type="molecule type" value="Genomic_DNA"/>
</dbReference>
<organism evidence="4 5">
    <name type="scientific">Pseudonocardia adelaidensis</name>
    <dbReference type="NCBI Taxonomy" id="648754"/>
    <lineage>
        <taxon>Bacteria</taxon>
        <taxon>Bacillati</taxon>
        <taxon>Actinomycetota</taxon>
        <taxon>Actinomycetes</taxon>
        <taxon>Pseudonocardiales</taxon>
        <taxon>Pseudonocardiaceae</taxon>
        <taxon>Pseudonocardia</taxon>
    </lineage>
</organism>
<dbReference type="PANTHER" id="PTHR24094:SF15">
    <property type="entry name" value="AMP-DEPENDENT SYNTHETASE_LIGASE DOMAIN-CONTAINING PROTEIN-RELATED"/>
    <property type="match status" value="1"/>
</dbReference>
<keyword evidence="4" id="KW-0378">Hydrolase</keyword>
<dbReference type="Pfam" id="PF07510">
    <property type="entry name" value="GmrSD_C"/>
    <property type="match status" value="1"/>
</dbReference>
<feature type="region of interest" description="Disordered" evidence="1">
    <location>
        <begin position="135"/>
        <end position="155"/>
    </location>
</feature>